<protein>
    <submittedName>
        <fullName evidence="3">Nucleotide-binding universal stress UspA family protein</fullName>
    </submittedName>
</protein>
<dbReference type="PANTHER" id="PTHR46553:SF3">
    <property type="entry name" value="ADENINE NUCLEOTIDE ALPHA HYDROLASES-LIKE SUPERFAMILY PROTEIN"/>
    <property type="match status" value="1"/>
</dbReference>
<dbReference type="PRINTS" id="PR01438">
    <property type="entry name" value="UNVRSLSTRESS"/>
</dbReference>
<dbReference type="Gene3D" id="3.40.50.620">
    <property type="entry name" value="HUPs"/>
    <property type="match status" value="1"/>
</dbReference>
<comment type="similarity">
    <text evidence="1">Belongs to the universal stress protein A family.</text>
</comment>
<evidence type="ECO:0000313" key="4">
    <source>
        <dbReference type="Proteomes" id="UP000547510"/>
    </source>
</evidence>
<proteinExistence type="inferred from homology"/>
<dbReference type="CDD" id="cd23659">
    <property type="entry name" value="USP_At3g01520-like"/>
    <property type="match status" value="1"/>
</dbReference>
<dbReference type="RefSeq" id="WP_184698660.1">
    <property type="nucleotide sequence ID" value="NZ_JACHJN010000016.1"/>
</dbReference>
<feature type="domain" description="UspA" evidence="2">
    <location>
        <begin position="4"/>
        <end position="143"/>
    </location>
</feature>
<dbReference type="EMBL" id="JACHJN010000016">
    <property type="protein sequence ID" value="MBB5960445.1"/>
    <property type="molecule type" value="Genomic_DNA"/>
</dbReference>
<evidence type="ECO:0000259" key="2">
    <source>
        <dbReference type="Pfam" id="PF00582"/>
    </source>
</evidence>
<name>A0A841CWX1_9PSEU</name>
<sequence>MDGRIVVGVDGSPSSRSALRWAVEEAGFRRTEVEAVLVWHVDNGMVIGPISADLAAGTDPERACDDWRAVLDDVVAEIGAETGAEIRTVLAEGDPREVLTKASADAALLVVGTRGVGLIREVLLGSVSSYCVHHAHCPVVVIREPKPERTEPKPVLTPGPLL</sequence>
<dbReference type="InterPro" id="IPR006016">
    <property type="entry name" value="UspA"/>
</dbReference>
<evidence type="ECO:0000313" key="3">
    <source>
        <dbReference type="EMBL" id="MBB5960445.1"/>
    </source>
</evidence>
<evidence type="ECO:0000256" key="1">
    <source>
        <dbReference type="ARBA" id="ARBA00008791"/>
    </source>
</evidence>
<organism evidence="3 4">
    <name type="scientific">Saccharothrix tamanrassetensis</name>
    <dbReference type="NCBI Taxonomy" id="1051531"/>
    <lineage>
        <taxon>Bacteria</taxon>
        <taxon>Bacillati</taxon>
        <taxon>Actinomycetota</taxon>
        <taxon>Actinomycetes</taxon>
        <taxon>Pseudonocardiales</taxon>
        <taxon>Pseudonocardiaceae</taxon>
        <taxon>Saccharothrix</taxon>
    </lineage>
</organism>
<dbReference type="PANTHER" id="PTHR46553">
    <property type="entry name" value="ADENINE NUCLEOTIDE ALPHA HYDROLASES-LIKE SUPERFAMILY PROTEIN"/>
    <property type="match status" value="1"/>
</dbReference>
<accession>A0A841CWX1</accession>
<reference evidence="3 4" key="1">
    <citation type="submission" date="2020-08" db="EMBL/GenBank/DDBJ databases">
        <title>Genomic Encyclopedia of Type Strains, Phase III (KMG-III): the genomes of soil and plant-associated and newly described type strains.</title>
        <authorList>
            <person name="Whitman W."/>
        </authorList>
    </citation>
    <scope>NUCLEOTIDE SEQUENCE [LARGE SCALE GENOMIC DNA]</scope>
    <source>
        <strain evidence="3 4">CECT 8640</strain>
    </source>
</reference>
<dbReference type="AlphaFoldDB" id="A0A841CWX1"/>
<gene>
    <name evidence="3" type="ORF">FHS29_007069</name>
</gene>
<keyword evidence="4" id="KW-1185">Reference proteome</keyword>
<dbReference type="SUPFAM" id="SSF52402">
    <property type="entry name" value="Adenine nucleotide alpha hydrolases-like"/>
    <property type="match status" value="1"/>
</dbReference>
<dbReference type="InterPro" id="IPR014729">
    <property type="entry name" value="Rossmann-like_a/b/a_fold"/>
</dbReference>
<dbReference type="Proteomes" id="UP000547510">
    <property type="component" value="Unassembled WGS sequence"/>
</dbReference>
<comment type="caution">
    <text evidence="3">The sequence shown here is derived from an EMBL/GenBank/DDBJ whole genome shotgun (WGS) entry which is preliminary data.</text>
</comment>
<dbReference type="InterPro" id="IPR006015">
    <property type="entry name" value="Universal_stress_UspA"/>
</dbReference>
<dbReference type="Pfam" id="PF00582">
    <property type="entry name" value="Usp"/>
    <property type="match status" value="1"/>
</dbReference>